<gene>
    <name evidence="1" type="ORF">ACAOBT_LOCUS15275</name>
</gene>
<protein>
    <submittedName>
        <fullName evidence="1">Uncharacterized protein</fullName>
    </submittedName>
</protein>
<comment type="caution">
    <text evidence="1">The sequence shown here is derived from an EMBL/GenBank/DDBJ whole genome shotgun (WGS) entry which is preliminary data.</text>
</comment>
<evidence type="ECO:0000313" key="1">
    <source>
        <dbReference type="EMBL" id="CAH1982917.1"/>
    </source>
</evidence>
<proteinExistence type="predicted"/>
<accession>A0A9P0PGC5</accession>
<sequence>METDEARDFFSVSTRIFSCRMGNRCFSCPKHLSIITRSLVNSRLYNLCSAVSAILKGVMSQGAITYPESPNKTALALFHFIYQNSSISESRVQILAKKHPHL</sequence>
<dbReference type="AlphaFoldDB" id="A0A9P0PGC5"/>
<reference evidence="1" key="1">
    <citation type="submission" date="2022-03" db="EMBL/GenBank/DDBJ databases">
        <authorList>
            <person name="Sayadi A."/>
        </authorList>
    </citation>
    <scope>NUCLEOTIDE SEQUENCE</scope>
</reference>
<evidence type="ECO:0000313" key="2">
    <source>
        <dbReference type="Proteomes" id="UP001152888"/>
    </source>
</evidence>
<dbReference type="EMBL" id="CAKOFQ010006929">
    <property type="protein sequence ID" value="CAH1982917.1"/>
    <property type="molecule type" value="Genomic_DNA"/>
</dbReference>
<dbReference type="Proteomes" id="UP001152888">
    <property type="component" value="Unassembled WGS sequence"/>
</dbReference>
<name>A0A9P0PGC5_ACAOB</name>
<keyword evidence="2" id="KW-1185">Reference proteome</keyword>
<organism evidence="1 2">
    <name type="scientific">Acanthoscelides obtectus</name>
    <name type="common">Bean weevil</name>
    <name type="synonym">Bruchus obtectus</name>
    <dbReference type="NCBI Taxonomy" id="200917"/>
    <lineage>
        <taxon>Eukaryota</taxon>
        <taxon>Metazoa</taxon>
        <taxon>Ecdysozoa</taxon>
        <taxon>Arthropoda</taxon>
        <taxon>Hexapoda</taxon>
        <taxon>Insecta</taxon>
        <taxon>Pterygota</taxon>
        <taxon>Neoptera</taxon>
        <taxon>Endopterygota</taxon>
        <taxon>Coleoptera</taxon>
        <taxon>Polyphaga</taxon>
        <taxon>Cucujiformia</taxon>
        <taxon>Chrysomeloidea</taxon>
        <taxon>Chrysomelidae</taxon>
        <taxon>Bruchinae</taxon>
        <taxon>Bruchini</taxon>
        <taxon>Acanthoscelides</taxon>
    </lineage>
</organism>